<gene>
    <name evidence="1" type="ORF">DSM104329_05122</name>
</gene>
<evidence type="ECO:0000313" key="1">
    <source>
        <dbReference type="EMBL" id="UGS38692.1"/>
    </source>
</evidence>
<dbReference type="Gene3D" id="3.90.1150.200">
    <property type="match status" value="1"/>
</dbReference>
<evidence type="ECO:0000313" key="2">
    <source>
        <dbReference type="Proteomes" id="UP001162834"/>
    </source>
</evidence>
<dbReference type="SUPFAM" id="SSF159888">
    <property type="entry name" value="YdhG-like"/>
    <property type="match status" value="1"/>
</dbReference>
<dbReference type="KEGG" id="sbae:DSM104329_05122"/>
<reference evidence="1" key="1">
    <citation type="journal article" date="2022" name="Int. J. Syst. Evol. Microbiol.">
        <title>Pseudomonas aegrilactucae sp. nov. and Pseudomonas morbosilactucae sp. nov., pathogens causing bacterial rot of lettuce in Japan.</title>
        <authorList>
            <person name="Sawada H."/>
            <person name="Fujikawa T."/>
            <person name="Satou M."/>
        </authorList>
    </citation>
    <scope>NUCLEOTIDE SEQUENCE</scope>
    <source>
        <strain evidence="1">0166_1</strain>
    </source>
</reference>
<proteinExistence type="predicted"/>
<organism evidence="1 2">
    <name type="scientific">Capillimicrobium parvum</name>
    <dbReference type="NCBI Taxonomy" id="2884022"/>
    <lineage>
        <taxon>Bacteria</taxon>
        <taxon>Bacillati</taxon>
        <taxon>Actinomycetota</taxon>
        <taxon>Thermoleophilia</taxon>
        <taxon>Solirubrobacterales</taxon>
        <taxon>Capillimicrobiaceae</taxon>
        <taxon>Capillimicrobium</taxon>
    </lineage>
</organism>
<name>A0A9E6Y3B8_9ACTN</name>
<keyword evidence="2" id="KW-1185">Reference proteome</keyword>
<protein>
    <submittedName>
        <fullName evidence="1">Uncharacterized protein</fullName>
    </submittedName>
</protein>
<dbReference type="EMBL" id="CP087164">
    <property type="protein sequence ID" value="UGS38692.1"/>
    <property type="molecule type" value="Genomic_DNA"/>
</dbReference>
<dbReference type="Proteomes" id="UP001162834">
    <property type="component" value="Chromosome"/>
</dbReference>
<accession>A0A9E6Y3B8</accession>
<sequence>MLQSKDRKMLEDSGYVTGKKTVRIRFDQEVPAAVIQQLLQAQAEMNAAEGNDETKER</sequence>
<dbReference type="AlphaFoldDB" id="A0A9E6Y3B8"/>